<accession>A0ABW6XXJ7</accession>
<evidence type="ECO:0000256" key="1">
    <source>
        <dbReference type="ARBA" id="ARBA00010641"/>
    </source>
</evidence>
<comment type="caution">
    <text evidence="7">The sequence shown here is derived from an EMBL/GenBank/DDBJ whole genome shotgun (WGS) entry which is preliminary data.</text>
</comment>
<comment type="similarity">
    <text evidence="1">Belongs to the sigma-70 factor family. ECF subfamily.</text>
</comment>
<dbReference type="InterPro" id="IPR036388">
    <property type="entry name" value="WH-like_DNA-bd_sf"/>
</dbReference>
<organism evidence="7 8">
    <name type="scientific">Streptomyces flavochromogenes</name>
    <dbReference type="NCBI Taxonomy" id="68199"/>
    <lineage>
        <taxon>Bacteria</taxon>
        <taxon>Bacillati</taxon>
        <taxon>Actinomycetota</taxon>
        <taxon>Actinomycetes</taxon>
        <taxon>Kitasatosporales</taxon>
        <taxon>Streptomycetaceae</taxon>
        <taxon>Streptomyces</taxon>
    </lineage>
</organism>
<dbReference type="InterPro" id="IPR013249">
    <property type="entry name" value="RNA_pol_sigma70_r4_t2"/>
</dbReference>
<evidence type="ECO:0000259" key="6">
    <source>
        <dbReference type="Pfam" id="PF08281"/>
    </source>
</evidence>
<evidence type="ECO:0000256" key="3">
    <source>
        <dbReference type="ARBA" id="ARBA00023082"/>
    </source>
</evidence>
<keyword evidence="4" id="KW-0804">Transcription</keyword>
<dbReference type="SUPFAM" id="SSF88659">
    <property type="entry name" value="Sigma3 and sigma4 domains of RNA polymerase sigma factors"/>
    <property type="match status" value="1"/>
</dbReference>
<dbReference type="RefSeq" id="WP_388309379.1">
    <property type="nucleotide sequence ID" value="NZ_JBIBDZ010000009.1"/>
</dbReference>
<evidence type="ECO:0000313" key="8">
    <source>
        <dbReference type="Proteomes" id="UP001602370"/>
    </source>
</evidence>
<reference evidence="7 8" key="1">
    <citation type="submission" date="2024-10" db="EMBL/GenBank/DDBJ databases">
        <title>The Natural Products Discovery Center: Release of the First 8490 Sequenced Strains for Exploring Actinobacteria Biosynthetic Diversity.</title>
        <authorList>
            <person name="Kalkreuter E."/>
            <person name="Kautsar S.A."/>
            <person name="Yang D."/>
            <person name="Bader C.D."/>
            <person name="Teijaro C.N."/>
            <person name="Fluegel L."/>
            <person name="Davis C.M."/>
            <person name="Simpson J.R."/>
            <person name="Lauterbach L."/>
            <person name="Steele A.D."/>
            <person name="Gui C."/>
            <person name="Meng S."/>
            <person name="Li G."/>
            <person name="Viehrig K."/>
            <person name="Ye F."/>
            <person name="Su P."/>
            <person name="Kiefer A.F."/>
            <person name="Nichols A."/>
            <person name="Cepeda A.J."/>
            <person name="Yan W."/>
            <person name="Fan B."/>
            <person name="Jiang Y."/>
            <person name="Adhikari A."/>
            <person name="Zheng C.-J."/>
            <person name="Schuster L."/>
            <person name="Cowan T.M."/>
            <person name="Smanski M.J."/>
            <person name="Chevrette M.G."/>
            <person name="De Carvalho L.P.S."/>
            <person name="Shen B."/>
        </authorList>
    </citation>
    <scope>NUCLEOTIDE SEQUENCE [LARGE SCALE GENOMIC DNA]</scope>
    <source>
        <strain evidence="7 8">NPDC012605</strain>
    </source>
</reference>
<dbReference type="InterPro" id="IPR039425">
    <property type="entry name" value="RNA_pol_sigma-70-like"/>
</dbReference>
<gene>
    <name evidence="7" type="primary">sigK</name>
    <name evidence="7" type="ORF">ACFY8C_27445</name>
</gene>
<dbReference type="Gene3D" id="1.10.10.10">
    <property type="entry name" value="Winged helix-like DNA-binding domain superfamily/Winged helix DNA-binding domain"/>
    <property type="match status" value="1"/>
</dbReference>
<name>A0ABW6XXJ7_9ACTN</name>
<dbReference type="Pfam" id="PF08281">
    <property type="entry name" value="Sigma70_r4_2"/>
    <property type="match status" value="1"/>
</dbReference>
<dbReference type="Pfam" id="PF04542">
    <property type="entry name" value="Sigma70_r2"/>
    <property type="match status" value="1"/>
</dbReference>
<proteinExistence type="inferred from homology"/>
<dbReference type="InterPro" id="IPR013324">
    <property type="entry name" value="RNA_pol_sigma_r3/r4-like"/>
</dbReference>
<dbReference type="InterPro" id="IPR014284">
    <property type="entry name" value="RNA_pol_sigma-70_dom"/>
</dbReference>
<evidence type="ECO:0000256" key="2">
    <source>
        <dbReference type="ARBA" id="ARBA00023015"/>
    </source>
</evidence>
<keyword evidence="8" id="KW-1185">Reference proteome</keyword>
<evidence type="ECO:0000313" key="7">
    <source>
        <dbReference type="EMBL" id="MFF5922041.1"/>
    </source>
</evidence>
<sequence length="188" mass="21029">MPHARESNAHLDTLLLRAANGDRDAFAGVYDALAQPVMGLACRILRDAGQAEEVTQDVMIEVWRTADRFRPDLGTAKAWVLTLAHRRALDRVRSVQASKDREVRAGMLSADRDFDQVAETVESLDERRRVHRCLAELARLQRVPLVLAYYQGMTCLEVARSLSTPEGTVKSRMRKGLDQLRACLEAGS</sequence>
<keyword evidence="3" id="KW-0731">Sigma factor</keyword>
<feature type="domain" description="RNA polymerase sigma factor 70 region 4 type 2" evidence="6">
    <location>
        <begin position="128"/>
        <end position="180"/>
    </location>
</feature>
<evidence type="ECO:0000259" key="5">
    <source>
        <dbReference type="Pfam" id="PF04542"/>
    </source>
</evidence>
<protein>
    <submittedName>
        <fullName evidence="7">ECF RNA polymerase sigma factor SigK</fullName>
    </submittedName>
</protein>
<keyword evidence="2" id="KW-0805">Transcription regulation</keyword>
<dbReference type="PANTHER" id="PTHR43133:SF66">
    <property type="entry name" value="ECF RNA POLYMERASE SIGMA FACTOR SIGK"/>
    <property type="match status" value="1"/>
</dbReference>
<dbReference type="InterPro" id="IPR013325">
    <property type="entry name" value="RNA_pol_sigma_r2"/>
</dbReference>
<dbReference type="Proteomes" id="UP001602370">
    <property type="component" value="Unassembled WGS sequence"/>
</dbReference>
<dbReference type="Gene3D" id="1.10.1740.10">
    <property type="match status" value="1"/>
</dbReference>
<evidence type="ECO:0000256" key="4">
    <source>
        <dbReference type="ARBA" id="ARBA00023163"/>
    </source>
</evidence>
<dbReference type="PANTHER" id="PTHR43133">
    <property type="entry name" value="RNA POLYMERASE ECF-TYPE SIGMA FACTO"/>
    <property type="match status" value="1"/>
</dbReference>
<dbReference type="NCBIfam" id="NF007228">
    <property type="entry name" value="PRK09646.1"/>
    <property type="match status" value="1"/>
</dbReference>
<dbReference type="EMBL" id="JBIBDZ010000009">
    <property type="protein sequence ID" value="MFF5922041.1"/>
    <property type="molecule type" value="Genomic_DNA"/>
</dbReference>
<feature type="domain" description="RNA polymerase sigma-70 region 2" evidence="5">
    <location>
        <begin position="30"/>
        <end position="95"/>
    </location>
</feature>
<dbReference type="InterPro" id="IPR007627">
    <property type="entry name" value="RNA_pol_sigma70_r2"/>
</dbReference>
<dbReference type="NCBIfam" id="TIGR02937">
    <property type="entry name" value="sigma70-ECF"/>
    <property type="match status" value="1"/>
</dbReference>
<dbReference type="SUPFAM" id="SSF88946">
    <property type="entry name" value="Sigma2 domain of RNA polymerase sigma factors"/>
    <property type="match status" value="1"/>
</dbReference>